<organism evidence="2 3">
    <name type="scientific">Faunimonas pinastri</name>
    <dbReference type="NCBI Taxonomy" id="1855383"/>
    <lineage>
        <taxon>Bacteria</taxon>
        <taxon>Pseudomonadati</taxon>
        <taxon>Pseudomonadota</taxon>
        <taxon>Alphaproteobacteria</taxon>
        <taxon>Hyphomicrobiales</taxon>
        <taxon>Afifellaceae</taxon>
        <taxon>Faunimonas</taxon>
    </lineage>
</organism>
<dbReference type="EMBL" id="FOFG01000004">
    <property type="protein sequence ID" value="SEQ39398.1"/>
    <property type="molecule type" value="Genomic_DNA"/>
</dbReference>
<dbReference type="RefSeq" id="WP_092496035.1">
    <property type="nucleotide sequence ID" value="NZ_FOFG01000004.1"/>
</dbReference>
<dbReference type="Proteomes" id="UP000199647">
    <property type="component" value="Unassembled WGS sequence"/>
</dbReference>
<dbReference type="STRING" id="1855383.SAMN05216548_104166"/>
<keyword evidence="3" id="KW-1185">Reference proteome</keyword>
<sequence>MKKRSVTLQGHSTSVSVEEPFWQELKRMAAAGNLSLSQLISGIDEARGTENLSSALRLAVLQDLKTRLETSALT</sequence>
<dbReference type="Gene3D" id="1.10.3990.20">
    <property type="entry name" value="protein bp1543"/>
    <property type="match status" value="1"/>
</dbReference>
<dbReference type="GO" id="GO:0003677">
    <property type="term" value="F:DNA binding"/>
    <property type="evidence" value="ECO:0007669"/>
    <property type="project" value="UniProtKB-KW"/>
</dbReference>
<evidence type="ECO:0000259" key="1">
    <source>
        <dbReference type="Pfam" id="PF13467"/>
    </source>
</evidence>
<name>A0A1H9FPV1_9HYPH</name>
<dbReference type="InterPro" id="IPR038268">
    <property type="entry name" value="RHH_sf"/>
</dbReference>
<evidence type="ECO:0000313" key="2">
    <source>
        <dbReference type="EMBL" id="SEQ39398.1"/>
    </source>
</evidence>
<evidence type="ECO:0000313" key="3">
    <source>
        <dbReference type="Proteomes" id="UP000199647"/>
    </source>
</evidence>
<protein>
    <submittedName>
        <fullName evidence="2">Predicted DNA-binding protein, contains Ribbon-helix-helix (RHH) domain</fullName>
    </submittedName>
</protein>
<reference evidence="2 3" key="1">
    <citation type="submission" date="2016-10" db="EMBL/GenBank/DDBJ databases">
        <authorList>
            <person name="de Groot N.N."/>
        </authorList>
    </citation>
    <scope>NUCLEOTIDE SEQUENCE [LARGE SCALE GENOMIC DNA]</scope>
    <source>
        <strain evidence="2 3">A52C2</strain>
    </source>
</reference>
<feature type="domain" description="Ribbon-helix-helix" evidence="1">
    <location>
        <begin position="2"/>
        <end position="63"/>
    </location>
</feature>
<gene>
    <name evidence="2" type="ORF">SAMN05216548_104166</name>
</gene>
<dbReference type="InterPro" id="IPR027373">
    <property type="entry name" value="RHH_dom"/>
</dbReference>
<keyword evidence="2" id="KW-0238">DNA-binding</keyword>
<dbReference type="AlphaFoldDB" id="A0A1H9FPV1"/>
<dbReference type="Pfam" id="PF13467">
    <property type="entry name" value="RHH_4"/>
    <property type="match status" value="1"/>
</dbReference>
<accession>A0A1H9FPV1</accession>
<dbReference type="OrthoDB" id="7477016at2"/>
<proteinExistence type="predicted"/>